<dbReference type="InterPro" id="IPR019762">
    <property type="entry name" value="Dynamin_GTPase_CS"/>
</dbReference>
<dbReference type="PROSITE" id="PS00410">
    <property type="entry name" value="G_DYNAMIN_1"/>
    <property type="match status" value="1"/>
</dbReference>
<dbReference type="PROSITE" id="PS51388">
    <property type="entry name" value="GED"/>
    <property type="match status" value="1"/>
</dbReference>
<dbReference type="InterPro" id="IPR022812">
    <property type="entry name" value="Dynamin"/>
</dbReference>
<dbReference type="InterPro" id="IPR027417">
    <property type="entry name" value="P-loop_NTPase"/>
</dbReference>
<dbReference type="GO" id="GO:0000266">
    <property type="term" value="P:mitochondrial fission"/>
    <property type="evidence" value="ECO:0007669"/>
    <property type="project" value="TreeGrafter"/>
</dbReference>
<keyword evidence="2 3" id="KW-0342">GTP-binding</keyword>
<gene>
    <name evidence="7" type="primary">DNM1</name>
    <name evidence="7" type="ORF">H4219_002384</name>
</gene>
<name>A0A9W8A3E5_9FUNG</name>
<dbReference type="Gene3D" id="3.40.50.300">
    <property type="entry name" value="P-loop containing nucleotide triphosphate hydrolases"/>
    <property type="match status" value="1"/>
</dbReference>
<keyword evidence="8" id="KW-1185">Reference proteome</keyword>
<dbReference type="GO" id="GO:0005874">
    <property type="term" value="C:microtubule"/>
    <property type="evidence" value="ECO:0007669"/>
    <property type="project" value="TreeGrafter"/>
</dbReference>
<accession>A0A9W8A3E5</accession>
<dbReference type="EC" id="3.6.5.5" evidence="7"/>
<feature type="domain" description="GED" evidence="5">
    <location>
        <begin position="724"/>
        <end position="811"/>
    </location>
</feature>
<protein>
    <submittedName>
        <fullName evidence="7">Dynamin- GTPase protein</fullName>
        <ecNumber evidence="7">3.6.5.5</ecNumber>
    </submittedName>
</protein>
<dbReference type="Pfam" id="PF02212">
    <property type="entry name" value="GED"/>
    <property type="match status" value="1"/>
</dbReference>
<keyword evidence="1 3" id="KW-0547">Nucleotide-binding</keyword>
<reference evidence="7" key="1">
    <citation type="submission" date="2022-07" db="EMBL/GenBank/DDBJ databases">
        <title>Phylogenomic reconstructions and comparative analyses of Kickxellomycotina fungi.</title>
        <authorList>
            <person name="Reynolds N.K."/>
            <person name="Stajich J.E."/>
            <person name="Barry K."/>
            <person name="Grigoriev I.V."/>
            <person name="Crous P."/>
            <person name="Smith M.E."/>
        </authorList>
    </citation>
    <scope>NUCLEOTIDE SEQUENCE</scope>
    <source>
        <strain evidence="7">NBRC 100468</strain>
    </source>
</reference>
<dbReference type="SMART" id="SM00053">
    <property type="entry name" value="DYNc"/>
    <property type="match status" value="1"/>
</dbReference>
<dbReference type="InterPro" id="IPR045063">
    <property type="entry name" value="Dynamin_N"/>
</dbReference>
<organism evidence="7 8">
    <name type="scientific">Mycoemilia scoparia</name>
    <dbReference type="NCBI Taxonomy" id="417184"/>
    <lineage>
        <taxon>Eukaryota</taxon>
        <taxon>Fungi</taxon>
        <taxon>Fungi incertae sedis</taxon>
        <taxon>Zoopagomycota</taxon>
        <taxon>Kickxellomycotina</taxon>
        <taxon>Kickxellomycetes</taxon>
        <taxon>Kickxellales</taxon>
        <taxon>Kickxellaceae</taxon>
        <taxon>Mycoemilia</taxon>
    </lineage>
</organism>
<dbReference type="PANTHER" id="PTHR11566:SF235">
    <property type="entry name" value="DYNAMIN-RELATED PROTEIN DNM1"/>
    <property type="match status" value="1"/>
</dbReference>
<feature type="compositionally biased region" description="Basic and acidic residues" evidence="4">
    <location>
        <begin position="90"/>
        <end position="102"/>
    </location>
</feature>
<dbReference type="Pfam" id="PF00350">
    <property type="entry name" value="Dynamin_N"/>
    <property type="match status" value="1"/>
</dbReference>
<dbReference type="InterPro" id="IPR020850">
    <property type="entry name" value="GED_dom"/>
</dbReference>
<dbReference type="InterPro" id="IPR000375">
    <property type="entry name" value="Dynamin_stalk"/>
</dbReference>
<comment type="similarity">
    <text evidence="3">Belongs to the TRAFAC class dynamin-like GTPase superfamily. Dynamin/Fzo/YdjA family.</text>
</comment>
<dbReference type="SMART" id="SM00302">
    <property type="entry name" value="GED"/>
    <property type="match status" value="1"/>
</dbReference>
<dbReference type="GO" id="GO:0005739">
    <property type="term" value="C:mitochondrion"/>
    <property type="evidence" value="ECO:0007669"/>
    <property type="project" value="TreeGrafter"/>
</dbReference>
<dbReference type="InterPro" id="IPR030381">
    <property type="entry name" value="G_DYNAMIN_dom"/>
</dbReference>
<evidence type="ECO:0000256" key="3">
    <source>
        <dbReference type="RuleBase" id="RU003932"/>
    </source>
</evidence>
<feature type="domain" description="Dynamin-type G" evidence="6">
    <location>
        <begin position="25"/>
        <end position="324"/>
    </location>
</feature>
<dbReference type="GO" id="GO:0006897">
    <property type="term" value="P:endocytosis"/>
    <property type="evidence" value="ECO:0007669"/>
    <property type="project" value="TreeGrafter"/>
</dbReference>
<proteinExistence type="inferred from homology"/>
<evidence type="ECO:0000256" key="1">
    <source>
        <dbReference type="ARBA" id="ARBA00022741"/>
    </source>
</evidence>
<evidence type="ECO:0000256" key="4">
    <source>
        <dbReference type="SAM" id="MobiDB-lite"/>
    </source>
</evidence>
<evidence type="ECO:0000259" key="6">
    <source>
        <dbReference type="PROSITE" id="PS51718"/>
    </source>
</evidence>
<dbReference type="InterPro" id="IPR001401">
    <property type="entry name" value="Dynamin_GTPase"/>
</dbReference>
<evidence type="ECO:0000313" key="7">
    <source>
        <dbReference type="EMBL" id="KAJ1918765.1"/>
    </source>
</evidence>
<feature type="region of interest" description="Disordered" evidence="4">
    <location>
        <begin position="78"/>
        <end position="107"/>
    </location>
</feature>
<dbReference type="OrthoDB" id="5061070at2759"/>
<dbReference type="GO" id="GO:0005525">
    <property type="term" value="F:GTP binding"/>
    <property type="evidence" value="ECO:0007669"/>
    <property type="project" value="UniProtKB-KW"/>
</dbReference>
<dbReference type="Pfam" id="PF01031">
    <property type="entry name" value="Dynamin_M"/>
    <property type="match status" value="1"/>
</dbReference>
<dbReference type="Gene3D" id="1.20.120.1240">
    <property type="entry name" value="Dynamin, middle domain"/>
    <property type="match status" value="2"/>
</dbReference>
<dbReference type="CDD" id="cd08771">
    <property type="entry name" value="DLP_1"/>
    <property type="match status" value="1"/>
</dbReference>
<dbReference type="EMBL" id="JANBPU010000038">
    <property type="protein sequence ID" value="KAJ1918765.1"/>
    <property type="molecule type" value="Genomic_DNA"/>
</dbReference>
<keyword evidence="7" id="KW-0378">Hydrolase</keyword>
<dbReference type="InterPro" id="IPR003130">
    <property type="entry name" value="GED"/>
</dbReference>
<dbReference type="AlphaFoldDB" id="A0A9W8A3E5"/>
<dbReference type="PROSITE" id="PS51718">
    <property type="entry name" value="G_DYNAMIN_2"/>
    <property type="match status" value="1"/>
</dbReference>
<evidence type="ECO:0000313" key="8">
    <source>
        <dbReference type="Proteomes" id="UP001150538"/>
    </source>
</evidence>
<evidence type="ECO:0000256" key="2">
    <source>
        <dbReference type="ARBA" id="ARBA00023134"/>
    </source>
</evidence>
<dbReference type="GO" id="GO:0003924">
    <property type="term" value="F:GTPase activity"/>
    <property type="evidence" value="ECO:0007669"/>
    <property type="project" value="InterPro"/>
</dbReference>
<dbReference type="PANTHER" id="PTHR11566">
    <property type="entry name" value="DYNAMIN"/>
    <property type="match status" value="1"/>
</dbReference>
<dbReference type="GO" id="GO:0008017">
    <property type="term" value="F:microtubule binding"/>
    <property type="evidence" value="ECO:0007669"/>
    <property type="project" value="TreeGrafter"/>
</dbReference>
<dbReference type="GO" id="GO:0016020">
    <property type="term" value="C:membrane"/>
    <property type="evidence" value="ECO:0007669"/>
    <property type="project" value="TreeGrafter"/>
</dbReference>
<dbReference type="Proteomes" id="UP001150538">
    <property type="component" value="Unassembled WGS sequence"/>
</dbReference>
<sequence length="811" mass="90588">MEGLINTVNKLQDVFSKTGCDQIDLPQIVVVGSHCSQSCGKSSVLENIVCRDFLPRGTGIVTRRPLVLQLVQTQTAKLPKNANTDDSNSDEDRSSSSEPRDIEGDDPDLRAQFLHLPNRTFTDLNLVRAEIEKETERLAGYNKGISKSPIHLKIFSSKVLNLTLVDLPGLTKIPVGDQPSDIEKQTRDLIFEYISKPNSIILAISPANVDIVNSESLKIAREVDPEGNRTLGVITKIDIMDKGTNALDILTGRIYPLRLGFIGVINRSQEDTIANKPISESLKEEERFFESHSVYRTIKKHCGTANLARTLNQLLMAHIRKKLPDIKTKVSALISQTEQELASYGQDLSASSAHGSNTSRLLKLLTQYANNFTSSVEGTSAEITTVELCGGANLYYIFNHIYGSTLDSLQPTNNLTNKEIRTAIRNSTGPRASLFVPELAFQLLVKPQIKTLEAPSQRCVQLAYEELTKISLNCGSNELRRYPRLHSKILQVVSDLLRECVTPTSSYVESLIAIERAYINTNHPDFIGGTGALNDLQRKIERKHRESMKNRIRDPIGTIKHMNHQAHNEQNEYEDDIDNVDEGFSVKKREQRSHGMLNGETEHVQYTEAHQRQPSSARMVGGHNPALSQTIRSHSPNLSSGKFFQNFFGTTSTNRIGSFTNDIDADSYPAGRMPELPIPNKLSNPTTVHGTGFDGSSDYDNKVASLTTRLGEDLSVEERDDMETTLIRLLITSYFGIVRKTIQDLVPKAIMHLLVGEVCQSMQNRLVEELYKENLIDDLMAEDPSLKAEREQRKAMLEVYREAFVTLNEAA</sequence>
<comment type="caution">
    <text evidence="7">The sequence shown here is derived from an EMBL/GenBank/DDBJ whole genome shotgun (WGS) entry which is preliminary data.</text>
</comment>
<dbReference type="GO" id="GO:0016559">
    <property type="term" value="P:peroxisome fission"/>
    <property type="evidence" value="ECO:0007669"/>
    <property type="project" value="TreeGrafter"/>
</dbReference>
<dbReference type="GO" id="GO:0005777">
    <property type="term" value="C:peroxisome"/>
    <property type="evidence" value="ECO:0007669"/>
    <property type="project" value="TreeGrafter"/>
</dbReference>
<dbReference type="SUPFAM" id="SSF52540">
    <property type="entry name" value="P-loop containing nucleoside triphosphate hydrolases"/>
    <property type="match status" value="1"/>
</dbReference>
<dbReference type="GO" id="GO:0048312">
    <property type="term" value="P:intracellular distribution of mitochondria"/>
    <property type="evidence" value="ECO:0007669"/>
    <property type="project" value="TreeGrafter"/>
</dbReference>
<evidence type="ECO:0000259" key="5">
    <source>
        <dbReference type="PROSITE" id="PS51388"/>
    </source>
</evidence>
<dbReference type="PRINTS" id="PR00195">
    <property type="entry name" value="DYNAMIN"/>
</dbReference>